<dbReference type="RefSeq" id="WP_055161859.1">
    <property type="nucleotide sequence ID" value="NZ_CABIWZ010000009.1"/>
</dbReference>
<keyword evidence="5 10" id="KW-0812">Transmembrane</keyword>
<comment type="similarity">
    <text evidence="2">Belongs to the CcmF/CycK/Ccl1/NrfE/CcsA family.</text>
</comment>
<dbReference type="InterPro" id="IPR003568">
    <property type="entry name" value="Cyt_c_biogenesis_CcmF"/>
</dbReference>
<feature type="transmembrane region" description="Helical" evidence="10">
    <location>
        <begin position="383"/>
        <end position="405"/>
    </location>
</feature>
<dbReference type="GO" id="GO:0005886">
    <property type="term" value="C:plasma membrane"/>
    <property type="evidence" value="ECO:0007669"/>
    <property type="project" value="UniProtKB-SubCell"/>
</dbReference>
<dbReference type="Proteomes" id="UP000095546">
    <property type="component" value="Unassembled WGS sequence"/>
</dbReference>
<keyword evidence="6" id="KW-0201">Cytochrome c-type biogenesis</keyword>
<dbReference type="EMBL" id="CYYU01000009">
    <property type="protein sequence ID" value="CUN82463.1"/>
    <property type="molecule type" value="Genomic_DNA"/>
</dbReference>
<feature type="transmembrane region" description="Helical" evidence="10">
    <location>
        <begin position="684"/>
        <end position="703"/>
    </location>
</feature>
<evidence type="ECO:0000256" key="4">
    <source>
        <dbReference type="ARBA" id="ARBA00022519"/>
    </source>
</evidence>
<feature type="domain" description="Cytochrome c assembly protein" evidence="11">
    <location>
        <begin position="90"/>
        <end position="288"/>
    </location>
</feature>
<feature type="transmembrane region" description="Helical" evidence="10">
    <location>
        <begin position="242"/>
        <end position="258"/>
    </location>
</feature>
<dbReference type="GO" id="GO:0017004">
    <property type="term" value="P:cytochrome complex assembly"/>
    <property type="evidence" value="ECO:0007669"/>
    <property type="project" value="UniProtKB-KW"/>
</dbReference>
<feature type="transmembrane region" description="Helical" evidence="10">
    <location>
        <begin position="6"/>
        <end position="25"/>
    </location>
</feature>
<dbReference type="OrthoDB" id="9761451at2"/>
<keyword evidence="14" id="KW-1185">Reference proteome</keyword>
<evidence type="ECO:0000256" key="8">
    <source>
        <dbReference type="ARBA" id="ARBA00023136"/>
    </source>
</evidence>
<comment type="subcellular location">
    <subcellularLocation>
        <location evidence="1">Cell inner membrane</location>
        <topology evidence="1">Multi-pass membrane protein</topology>
    </subcellularLocation>
</comment>
<feature type="domain" description="Cytochrome c-type biogenesis protein CcmF C-terminal" evidence="12">
    <location>
        <begin position="314"/>
        <end position="567"/>
    </location>
</feature>
<dbReference type="PRINTS" id="PR01411">
    <property type="entry name" value="CCMFBIOGNSIS"/>
</dbReference>
<feature type="transmembrane region" description="Helical" evidence="10">
    <location>
        <begin position="162"/>
        <end position="182"/>
    </location>
</feature>
<comment type="function">
    <text evidence="9">Required for the biogenesis of c-type cytochromes. Possible subunit of a heme lyase.</text>
</comment>
<evidence type="ECO:0000256" key="9">
    <source>
        <dbReference type="ARBA" id="ARBA00037230"/>
    </source>
</evidence>
<gene>
    <name evidence="13" type="primary">ccmF</name>
    <name evidence="13" type="ORF">ERS852385_01452</name>
</gene>
<accession>A0A174A2T9</accession>
<feature type="transmembrane region" description="Helical" evidence="10">
    <location>
        <begin position="417"/>
        <end position="434"/>
    </location>
</feature>
<dbReference type="PANTHER" id="PTHR43653">
    <property type="entry name" value="CYTOCHROME C ASSEMBLY PROTEIN-RELATED"/>
    <property type="match status" value="1"/>
</dbReference>
<dbReference type="InterPro" id="IPR032523">
    <property type="entry name" value="CcmF_C"/>
</dbReference>
<feature type="transmembrane region" description="Helical" evidence="10">
    <location>
        <begin position="465"/>
        <end position="487"/>
    </location>
</feature>
<dbReference type="GO" id="GO:0015232">
    <property type="term" value="F:heme transmembrane transporter activity"/>
    <property type="evidence" value="ECO:0007669"/>
    <property type="project" value="InterPro"/>
</dbReference>
<keyword evidence="7 10" id="KW-1133">Transmembrane helix</keyword>
<dbReference type="AlphaFoldDB" id="A0A174A2T9"/>
<feature type="transmembrane region" description="Helical" evidence="10">
    <location>
        <begin position="203"/>
        <end position="222"/>
    </location>
</feature>
<evidence type="ECO:0000313" key="14">
    <source>
        <dbReference type="Proteomes" id="UP000095546"/>
    </source>
</evidence>
<dbReference type="InterPro" id="IPR002541">
    <property type="entry name" value="Cyt_c_assembly"/>
</dbReference>
<organism evidence="13 14">
    <name type="scientific">Mitsuokella jalaludinii</name>
    <dbReference type="NCBI Taxonomy" id="187979"/>
    <lineage>
        <taxon>Bacteria</taxon>
        <taxon>Bacillati</taxon>
        <taxon>Bacillota</taxon>
        <taxon>Negativicutes</taxon>
        <taxon>Selenomonadales</taxon>
        <taxon>Selenomonadaceae</taxon>
        <taxon>Mitsuokella</taxon>
    </lineage>
</organism>
<keyword evidence="8 10" id="KW-0472">Membrane</keyword>
<feature type="transmembrane region" description="Helical" evidence="10">
    <location>
        <begin position="304"/>
        <end position="323"/>
    </location>
</feature>
<feature type="transmembrane region" description="Helical" evidence="10">
    <location>
        <begin position="37"/>
        <end position="60"/>
    </location>
</feature>
<keyword evidence="3" id="KW-1003">Cell membrane</keyword>
<evidence type="ECO:0000313" key="13">
    <source>
        <dbReference type="EMBL" id="CUN82463.1"/>
    </source>
</evidence>
<evidence type="ECO:0000256" key="1">
    <source>
        <dbReference type="ARBA" id="ARBA00004429"/>
    </source>
</evidence>
<feature type="transmembrane region" description="Helical" evidence="10">
    <location>
        <begin position="344"/>
        <end position="363"/>
    </location>
</feature>
<feature type="transmembrane region" description="Helical" evidence="10">
    <location>
        <begin position="122"/>
        <end position="142"/>
    </location>
</feature>
<name>A0A174A2T9_9FIRM</name>
<evidence type="ECO:0000256" key="7">
    <source>
        <dbReference type="ARBA" id="ARBA00022989"/>
    </source>
</evidence>
<feature type="transmembrane region" description="Helical" evidence="10">
    <location>
        <begin position="265"/>
        <end position="284"/>
    </location>
</feature>
<sequence>MIGTISLATSLFFALLAAMAYGYAMKVEEEQDRARRWGRWSLLGACLAAVVASIYLWAMILGDHFEIAYVASYSSRELPLMYKISAFWAGQQGSLLLWLLIHALASLYLCGRERMTAAGLTVYSALESLLVILVLAKSPFVASATAVQDGVGLNPLLQDPWMAVHPPIIFIGYALLAVPFAYAMGALLKDEAKGNWLEPARRWALLAWGFLGAGVFIGGYWAYKVLGWGGYWGWDPVENSSLVPWLLAGVFVHVLHVAKRRPAALSVLHLSVIFTFALVIYGTFLTRSGILGDFSVHSFSGTSIGMTLAVVNAIVLIGGLVLLALKAGKLPQGKVYEDYASREFCLLLGALVLVFIAAIIFIGMSMPLFTQLIGKPAAVDTDFYVRTTMPLAIAMCLVMAAGSCLRYGKPAEPQGKVVPAVLAVLGFALAFLAGVRSPGLLVLAAVSILLLGETLISWRSHLLRFGAVIAHGGVALALFAMVLSGGASQSLSQEFKTGDSAQIADHTVTYEGQAFAEDGTMKYYCYRVDGSEARAMTKLHKNGEDAAREPAIAHTLTGDIYIAPTPPKDTGRMELLLKRGRMEMGDIFAYRYDDVTMENQPDGTMLVTATIAVTDGETVEHAQPTIIATRDGGTSTPVPVFGGQKRIRLTGISGNDSQARLEILPSAEEEAQIAVTASVSTKPFIYLLWIGAIAASLGCFLAMRAMHSSK</sequence>
<dbReference type="Pfam" id="PF01578">
    <property type="entry name" value="Cytochrom_C_asm"/>
    <property type="match status" value="1"/>
</dbReference>
<evidence type="ECO:0000256" key="10">
    <source>
        <dbReference type="SAM" id="Phobius"/>
    </source>
</evidence>
<evidence type="ECO:0000259" key="11">
    <source>
        <dbReference type="Pfam" id="PF01578"/>
    </source>
</evidence>
<dbReference type="GO" id="GO:0020037">
    <property type="term" value="F:heme binding"/>
    <property type="evidence" value="ECO:0007669"/>
    <property type="project" value="InterPro"/>
</dbReference>
<evidence type="ECO:0000256" key="5">
    <source>
        <dbReference type="ARBA" id="ARBA00022692"/>
    </source>
</evidence>
<dbReference type="PRINTS" id="PR01410">
    <property type="entry name" value="CCBIOGENESIS"/>
</dbReference>
<dbReference type="PANTHER" id="PTHR43653:SF1">
    <property type="entry name" value="CYTOCHROME C-TYPE BIOGENESIS PROTEIN CCMF"/>
    <property type="match status" value="1"/>
</dbReference>
<evidence type="ECO:0000256" key="2">
    <source>
        <dbReference type="ARBA" id="ARBA00009186"/>
    </source>
</evidence>
<feature type="transmembrane region" description="Helical" evidence="10">
    <location>
        <begin position="80"/>
        <end position="110"/>
    </location>
</feature>
<dbReference type="InterPro" id="IPR003567">
    <property type="entry name" value="Cyt_c_biogenesis"/>
</dbReference>
<dbReference type="eggNOG" id="COG1138">
    <property type="taxonomic scope" value="Bacteria"/>
</dbReference>
<proteinExistence type="inferred from homology"/>
<dbReference type="STRING" id="187979.ERS852385_01452"/>
<evidence type="ECO:0000256" key="6">
    <source>
        <dbReference type="ARBA" id="ARBA00022748"/>
    </source>
</evidence>
<keyword evidence="4" id="KW-0997">Cell inner membrane</keyword>
<evidence type="ECO:0000259" key="12">
    <source>
        <dbReference type="Pfam" id="PF16327"/>
    </source>
</evidence>
<reference evidence="13 14" key="1">
    <citation type="submission" date="2015-09" db="EMBL/GenBank/DDBJ databases">
        <authorList>
            <consortium name="Pathogen Informatics"/>
        </authorList>
    </citation>
    <scope>NUCLEOTIDE SEQUENCE [LARGE SCALE GENOMIC DNA]</scope>
    <source>
        <strain evidence="13 14">2789STDY5608828</strain>
    </source>
</reference>
<protein>
    <submittedName>
        <fullName evidence="13">Cytochrome c-type biogenesis protein CcmF</fullName>
    </submittedName>
</protein>
<dbReference type="Pfam" id="PF16327">
    <property type="entry name" value="CcmF_C"/>
    <property type="match status" value="1"/>
</dbReference>
<evidence type="ECO:0000256" key="3">
    <source>
        <dbReference type="ARBA" id="ARBA00022475"/>
    </source>
</evidence>